<organism evidence="2 3">
    <name type="scientific">Kribbella solani</name>
    <dbReference type="NCBI Taxonomy" id="236067"/>
    <lineage>
        <taxon>Bacteria</taxon>
        <taxon>Bacillati</taxon>
        <taxon>Actinomycetota</taxon>
        <taxon>Actinomycetes</taxon>
        <taxon>Propionibacteriales</taxon>
        <taxon>Kribbellaceae</taxon>
        <taxon>Kribbella</taxon>
    </lineage>
</organism>
<keyword evidence="3" id="KW-1185">Reference proteome</keyword>
<evidence type="ECO:0000256" key="1">
    <source>
        <dbReference type="SAM" id="MobiDB-lite"/>
    </source>
</evidence>
<name>A0A841DLA9_9ACTN</name>
<accession>A0A841DLA9</accession>
<dbReference type="InterPro" id="IPR038765">
    <property type="entry name" value="Papain-like_cys_pep_sf"/>
</dbReference>
<dbReference type="RefSeq" id="WP_337905602.1">
    <property type="nucleotide sequence ID" value="NZ_BAAAVN010000005.1"/>
</dbReference>
<dbReference type="Proteomes" id="UP000558997">
    <property type="component" value="Unassembled WGS sequence"/>
</dbReference>
<sequence length="249" mass="27497">MNTRISLDDATDLTRTGDIWLFRGGSAADRAIQLTTNSPVNHVGMAVVVEDLPPLMWHAELGRSLPDMWTGTHHRGVQLHDLRDAVLVWGRKYGQHAWIRQLDHPVTREMEDAVLQTVARLDGTPFPSTARLASRWVRGRVPAFRQGNRELELESAYCAEVVAVTYEAMGLLRGRRPNWYDPGRFWSGDELQLSHGARLGAEIAVDLPPETPAETSPGTPLGAPPRTVERSVEPTVESGGEQTSGRPGD</sequence>
<dbReference type="Gene3D" id="3.90.1720.10">
    <property type="entry name" value="endopeptidase domain like (from Nostoc punctiforme)"/>
    <property type="match status" value="1"/>
</dbReference>
<feature type="compositionally biased region" description="Polar residues" evidence="1">
    <location>
        <begin position="240"/>
        <end position="249"/>
    </location>
</feature>
<dbReference type="AlphaFoldDB" id="A0A841DLA9"/>
<feature type="region of interest" description="Disordered" evidence="1">
    <location>
        <begin position="207"/>
        <end position="249"/>
    </location>
</feature>
<proteinExistence type="predicted"/>
<protein>
    <recommendedName>
        <fullName evidence="4">Guanylate cyclase</fullName>
    </recommendedName>
</protein>
<evidence type="ECO:0000313" key="3">
    <source>
        <dbReference type="Proteomes" id="UP000558997"/>
    </source>
</evidence>
<dbReference type="SUPFAM" id="SSF54001">
    <property type="entry name" value="Cysteine proteinases"/>
    <property type="match status" value="1"/>
</dbReference>
<comment type="caution">
    <text evidence="2">The sequence shown here is derived from an EMBL/GenBank/DDBJ whole genome shotgun (WGS) entry which is preliminary data.</text>
</comment>
<evidence type="ECO:0008006" key="4">
    <source>
        <dbReference type="Google" id="ProtNLM"/>
    </source>
</evidence>
<reference evidence="2 3" key="1">
    <citation type="submission" date="2020-08" db="EMBL/GenBank/DDBJ databases">
        <title>Sequencing the genomes of 1000 actinobacteria strains.</title>
        <authorList>
            <person name="Klenk H.-P."/>
        </authorList>
    </citation>
    <scope>NUCLEOTIDE SEQUENCE [LARGE SCALE GENOMIC DNA]</scope>
    <source>
        <strain evidence="2 3">DSM 17294</strain>
    </source>
</reference>
<dbReference type="EMBL" id="JACHNF010000001">
    <property type="protein sequence ID" value="MBB5977217.1"/>
    <property type="molecule type" value="Genomic_DNA"/>
</dbReference>
<gene>
    <name evidence="2" type="ORF">HDA44_000558</name>
</gene>
<evidence type="ECO:0000313" key="2">
    <source>
        <dbReference type="EMBL" id="MBB5977217.1"/>
    </source>
</evidence>